<dbReference type="Gene3D" id="2.180.10.10">
    <property type="entry name" value="RHS repeat-associated core"/>
    <property type="match status" value="1"/>
</dbReference>
<dbReference type="EMBL" id="CP053015">
    <property type="protein sequence ID" value="QJQ33702.1"/>
    <property type="molecule type" value="Genomic_DNA"/>
</dbReference>
<dbReference type="NCBIfam" id="TIGR03696">
    <property type="entry name" value="Rhs_assc_core"/>
    <property type="match status" value="1"/>
</dbReference>
<dbReference type="PANTHER" id="PTHR32305">
    <property type="match status" value="1"/>
</dbReference>
<sequence length="114" mass="12601">MAIDRYDDWGVPDATNLGRFQFTGQAWIPELGMYHYKARIYSPTLGRFLQTDPIGYQDQMNLYAYVGNDPLNGRDPMGMCTGSLILKGEDGRCVGGGYVSGAGFSSGGQRWGFR</sequence>
<dbReference type="PANTHER" id="PTHR32305:SF15">
    <property type="entry name" value="PROTEIN RHSA-RELATED"/>
    <property type="match status" value="1"/>
</dbReference>
<evidence type="ECO:0000313" key="2">
    <source>
        <dbReference type="Proteomes" id="UP000503018"/>
    </source>
</evidence>
<keyword evidence="2" id="KW-1185">Reference proteome</keyword>
<gene>
    <name evidence="1" type="ORF">GV829_09845</name>
</gene>
<dbReference type="KEGG" id="slan:GV829_09845"/>
<dbReference type="InterPro" id="IPR050708">
    <property type="entry name" value="T6SS_VgrG/RHS"/>
</dbReference>
<proteinExistence type="predicted"/>
<protein>
    <submittedName>
        <fullName evidence="1">RHS repeat-associated core domain-containing protein</fullName>
    </submittedName>
</protein>
<name>A0A6M4AZB3_9SPHN</name>
<organism evidence="1 2">
    <name type="scientific">Sphingomonas lacunae</name>
    <dbReference type="NCBI Taxonomy" id="2698828"/>
    <lineage>
        <taxon>Bacteria</taxon>
        <taxon>Pseudomonadati</taxon>
        <taxon>Pseudomonadota</taxon>
        <taxon>Alphaproteobacteria</taxon>
        <taxon>Sphingomonadales</taxon>
        <taxon>Sphingomonadaceae</taxon>
        <taxon>Sphingomonas</taxon>
    </lineage>
</organism>
<dbReference type="Proteomes" id="UP000503018">
    <property type="component" value="Chromosome"/>
</dbReference>
<dbReference type="InterPro" id="IPR022385">
    <property type="entry name" value="Rhs_assc_core"/>
</dbReference>
<accession>A0A6M4AZB3</accession>
<evidence type="ECO:0000313" key="1">
    <source>
        <dbReference type="EMBL" id="QJQ33702.1"/>
    </source>
</evidence>
<dbReference type="PRINTS" id="PR00394">
    <property type="entry name" value="RHSPROTEIN"/>
</dbReference>
<reference evidence="1 2" key="1">
    <citation type="submission" date="2020-01" db="EMBL/GenBank/DDBJ databases">
        <title>Sphingomonas sp. strain CSW-10.</title>
        <authorList>
            <person name="Chen W.-M."/>
        </authorList>
    </citation>
    <scope>NUCLEOTIDE SEQUENCE [LARGE SCALE GENOMIC DNA]</scope>
    <source>
        <strain evidence="1 2">CSW-10</strain>
    </source>
</reference>
<dbReference type="AlphaFoldDB" id="A0A6M4AZB3"/>